<reference evidence="3 4" key="1">
    <citation type="submission" date="2018-03" db="EMBL/GenBank/DDBJ databases">
        <title>Adhaeribacter sp. HMF7605 Genome sequencing and assembly.</title>
        <authorList>
            <person name="Kang H."/>
            <person name="Kang J."/>
            <person name="Cha I."/>
            <person name="Kim H."/>
            <person name="Joh K."/>
        </authorList>
    </citation>
    <scope>NUCLEOTIDE SEQUENCE [LARGE SCALE GENOMIC DNA]</scope>
    <source>
        <strain evidence="3 4">HMF7605</strain>
    </source>
</reference>
<keyword evidence="1" id="KW-0597">Phosphoprotein</keyword>
<proteinExistence type="predicted"/>
<evidence type="ECO:0000313" key="4">
    <source>
        <dbReference type="Proteomes" id="UP000240357"/>
    </source>
</evidence>
<sequence length="145" mass="16091">MQYLAGTPYQKTLATMERNAGQLLGLINQVLDFSKLDAQMLTVQESRGNLTEFVAQTVQIFQEEANAKSIGLIYQSEATGDYWFDAGKLERILSNLVANALKFTPTDGQITVSLQVTDRVLLTVADTGRGYQQKSSRLYLSGFSR</sequence>
<dbReference type="Gene3D" id="3.30.565.10">
    <property type="entry name" value="Histidine kinase-like ATPase, C-terminal domain"/>
    <property type="match status" value="1"/>
</dbReference>
<protein>
    <recommendedName>
        <fullName evidence="2">Histidine kinase domain-containing protein</fullName>
    </recommendedName>
</protein>
<feature type="domain" description="Histidine kinase" evidence="2">
    <location>
        <begin position="1"/>
        <end position="145"/>
    </location>
</feature>
<dbReference type="InterPro" id="IPR003594">
    <property type="entry name" value="HATPase_dom"/>
</dbReference>
<dbReference type="AlphaFoldDB" id="A0A2T2Y9A1"/>
<dbReference type="InterPro" id="IPR005467">
    <property type="entry name" value="His_kinase_dom"/>
</dbReference>
<name>A0A2T2Y9A1_9BACT</name>
<dbReference type="GO" id="GO:0000155">
    <property type="term" value="F:phosphorelay sensor kinase activity"/>
    <property type="evidence" value="ECO:0007669"/>
    <property type="project" value="TreeGrafter"/>
</dbReference>
<dbReference type="PANTHER" id="PTHR43547:SF2">
    <property type="entry name" value="HYBRID SIGNAL TRANSDUCTION HISTIDINE KINASE C"/>
    <property type="match status" value="1"/>
</dbReference>
<keyword evidence="4" id="KW-1185">Reference proteome</keyword>
<dbReference type="Pfam" id="PF02518">
    <property type="entry name" value="HATPase_c"/>
    <property type="match status" value="1"/>
</dbReference>
<evidence type="ECO:0000313" key="3">
    <source>
        <dbReference type="EMBL" id="PSR51998.1"/>
    </source>
</evidence>
<dbReference type="PROSITE" id="PS50109">
    <property type="entry name" value="HIS_KIN"/>
    <property type="match status" value="1"/>
</dbReference>
<dbReference type="InterPro" id="IPR036890">
    <property type="entry name" value="HATPase_C_sf"/>
</dbReference>
<dbReference type="Proteomes" id="UP000240357">
    <property type="component" value="Unassembled WGS sequence"/>
</dbReference>
<accession>A0A2T2Y9A1</accession>
<dbReference type="EMBL" id="PYFT01000002">
    <property type="protein sequence ID" value="PSR51998.1"/>
    <property type="molecule type" value="Genomic_DNA"/>
</dbReference>
<organism evidence="3 4">
    <name type="scientific">Adhaeribacter arboris</name>
    <dbReference type="NCBI Taxonomy" id="2072846"/>
    <lineage>
        <taxon>Bacteria</taxon>
        <taxon>Pseudomonadati</taxon>
        <taxon>Bacteroidota</taxon>
        <taxon>Cytophagia</taxon>
        <taxon>Cytophagales</taxon>
        <taxon>Hymenobacteraceae</taxon>
        <taxon>Adhaeribacter</taxon>
    </lineage>
</organism>
<dbReference type="PANTHER" id="PTHR43547">
    <property type="entry name" value="TWO-COMPONENT HISTIDINE KINASE"/>
    <property type="match status" value="1"/>
</dbReference>
<evidence type="ECO:0000256" key="1">
    <source>
        <dbReference type="ARBA" id="ARBA00022553"/>
    </source>
</evidence>
<dbReference type="SUPFAM" id="SSF55874">
    <property type="entry name" value="ATPase domain of HSP90 chaperone/DNA topoisomerase II/histidine kinase"/>
    <property type="match status" value="1"/>
</dbReference>
<evidence type="ECO:0000259" key="2">
    <source>
        <dbReference type="PROSITE" id="PS50109"/>
    </source>
</evidence>
<comment type="caution">
    <text evidence="3">The sequence shown here is derived from an EMBL/GenBank/DDBJ whole genome shotgun (WGS) entry which is preliminary data.</text>
</comment>
<gene>
    <name evidence="3" type="ORF">AHMF7605_29270</name>
</gene>